<gene>
    <name evidence="1" type="ORF">LshimejAT787_0804120</name>
</gene>
<reference evidence="1" key="1">
    <citation type="submission" date="2022-07" db="EMBL/GenBank/DDBJ databases">
        <title>The genome of Lyophyllum shimeji provides insight into the initial evolution of ectomycorrhizal fungal genome.</title>
        <authorList>
            <person name="Kobayashi Y."/>
            <person name="Shibata T."/>
            <person name="Hirakawa H."/>
            <person name="Shigenobu S."/>
            <person name="Nishiyama T."/>
            <person name="Yamada A."/>
            <person name="Hasebe M."/>
            <person name="Kawaguchi M."/>
        </authorList>
    </citation>
    <scope>NUCLEOTIDE SEQUENCE</scope>
    <source>
        <strain evidence="1">AT787</strain>
    </source>
</reference>
<dbReference type="OrthoDB" id="10645370at2759"/>
<keyword evidence="2" id="KW-1185">Reference proteome</keyword>
<name>A0A9P3URV4_LYOSH</name>
<dbReference type="Proteomes" id="UP001063166">
    <property type="component" value="Unassembled WGS sequence"/>
</dbReference>
<protein>
    <submittedName>
        <fullName evidence="1">Uncharacterized protein</fullName>
    </submittedName>
</protein>
<dbReference type="AlphaFoldDB" id="A0A9P3URV4"/>
<proteinExistence type="predicted"/>
<sequence length="269" mass="29428">MASKLTDASIIYGLHVPKEYVDEGNTHLNPGQHGMLGWSLVQPPVDRAPFSTKPYTLAKGDDSQPRAWHCCGAAFTATTAERRRTAEVMVKRIVYEAYISGPDEGGHHAKKATILTQRAPRLCSVPCFLTAAANVSTFAHSNQIDVYTYPEVPFDRPLLTDQGWANPRPDSCQALPKSILESARPEAVVVHQGELSIWTPGSHFLRLKRLSALARPSFHRQGRGHAGSRAWLVDMFLNIGGVAMCIRQVFNVKISSSRGEATLVAGITS</sequence>
<dbReference type="EMBL" id="BRPK01000008">
    <property type="protein sequence ID" value="GLB40541.1"/>
    <property type="molecule type" value="Genomic_DNA"/>
</dbReference>
<organism evidence="1 2">
    <name type="scientific">Lyophyllum shimeji</name>
    <name type="common">Hon-shimeji</name>
    <name type="synonym">Tricholoma shimeji</name>
    <dbReference type="NCBI Taxonomy" id="47721"/>
    <lineage>
        <taxon>Eukaryota</taxon>
        <taxon>Fungi</taxon>
        <taxon>Dikarya</taxon>
        <taxon>Basidiomycota</taxon>
        <taxon>Agaricomycotina</taxon>
        <taxon>Agaricomycetes</taxon>
        <taxon>Agaricomycetidae</taxon>
        <taxon>Agaricales</taxon>
        <taxon>Tricholomatineae</taxon>
        <taxon>Lyophyllaceae</taxon>
        <taxon>Lyophyllum</taxon>
    </lineage>
</organism>
<evidence type="ECO:0000313" key="2">
    <source>
        <dbReference type="Proteomes" id="UP001063166"/>
    </source>
</evidence>
<evidence type="ECO:0000313" key="1">
    <source>
        <dbReference type="EMBL" id="GLB40541.1"/>
    </source>
</evidence>
<accession>A0A9P3URV4</accession>
<comment type="caution">
    <text evidence="1">The sequence shown here is derived from an EMBL/GenBank/DDBJ whole genome shotgun (WGS) entry which is preliminary data.</text>
</comment>